<dbReference type="EMBL" id="UWOC01000159">
    <property type="protein sequence ID" value="VCU09506.1"/>
    <property type="molecule type" value="Genomic_DNA"/>
</dbReference>
<dbReference type="Pfam" id="PF00953">
    <property type="entry name" value="Glycos_transf_4"/>
    <property type="match status" value="1"/>
</dbReference>
<feature type="transmembrane region" description="Helical" evidence="9">
    <location>
        <begin position="242"/>
        <end position="260"/>
    </location>
</feature>
<evidence type="ECO:0000256" key="1">
    <source>
        <dbReference type="ARBA" id="ARBA00004651"/>
    </source>
</evidence>
<dbReference type="GO" id="GO:0009103">
    <property type="term" value="P:lipopolysaccharide biosynthetic process"/>
    <property type="evidence" value="ECO:0007669"/>
    <property type="project" value="TreeGrafter"/>
</dbReference>
<evidence type="ECO:0000256" key="4">
    <source>
        <dbReference type="ARBA" id="ARBA00022692"/>
    </source>
</evidence>
<keyword evidence="7" id="KW-0460">Magnesium</keyword>
<organism evidence="10 11">
    <name type="scientific">Rhodoplanes serenus</name>
    <dbReference type="NCBI Taxonomy" id="200615"/>
    <lineage>
        <taxon>Bacteria</taxon>
        <taxon>Pseudomonadati</taxon>
        <taxon>Pseudomonadota</taxon>
        <taxon>Alphaproteobacteria</taxon>
        <taxon>Hyphomicrobiales</taxon>
        <taxon>Nitrobacteraceae</taxon>
        <taxon>Rhodoplanes</taxon>
    </lineage>
</organism>
<keyword evidence="5 9" id="KW-1133">Transmembrane helix</keyword>
<dbReference type="GO" id="GO:0044038">
    <property type="term" value="P:cell wall macromolecule biosynthetic process"/>
    <property type="evidence" value="ECO:0007669"/>
    <property type="project" value="TreeGrafter"/>
</dbReference>
<keyword evidence="7" id="KW-0479">Metal-binding</keyword>
<dbReference type="GO" id="GO:0005886">
    <property type="term" value="C:plasma membrane"/>
    <property type="evidence" value="ECO:0007669"/>
    <property type="project" value="UniProtKB-SubCell"/>
</dbReference>
<feature type="transmembrane region" description="Helical" evidence="9">
    <location>
        <begin position="136"/>
        <end position="154"/>
    </location>
</feature>
<dbReference type="GO" id="GO:0016780">
    <property type="term" value="F:phosphotransferase activity, for other substituted phosphate groups"/>
    <property type="evidence" value="ECO:0007669"/>
    <property type="project" value="InterPro"/>
</dbReference>
<dbReference type="InterPro" id="IPR000715">
    <property type="entry name" value="Glycosyl_transferase_4"/>
</dbReference>
<feature type="transmembrane region" description="Helical" evidence="9">
    <location>
        <begin position="186"/>
        <end position="207"/>
    </location>
</feature>
<dbReference type="GO" id="GO:0046872">
    <property type="term" value="F:metal ion binding"/>
    <property type="evidence" value="ECO:0007669"/>
    <property type="project" value="UniProtKB-KW"/>
</dbReference>
<comment type="caution">
    <text evidence="10">The sequence shown here is derived from an EMBL/GenBank/DDBJ whole genome shotgun (WGS) entry which is preliminary data.</text>
</comment>
<feature type="transmembrane region" description="Helical" evidence="9">
    <location>
        <begin position="26"/>
        <end position="47"/>
    </location>
</feature>
<keyword evidence="6 9" id="KW-0472">Membrane</keyword>
<dbReference type="PANTHER" id="PTHR22926:SF3">
    <property type="entry name" value="UNDECAPRENYL-PHOSPHATE ALPHA-N-ACETYLGLUCOSAMINYL 1-PHOSPHATE TRANSFERASE"/>
    <property type="match status" value="1"/>
</dbReference>
<evidence type="ECO:0000256" key="3">
    <source>
        <dbReference type="ARBA" id="ARBA00022679"/>
    </source>
</evidence>
<protein>
    <submittedName>
        <fullName evidence="10">Undecaprenyl-phosphate N-acetylglucosaminyl 1-phosphate transferase</fullName>
    </submittedName>
</protein>
<sequence length="311" mass="31943">MVAAALLVPILIAALSSDGGALARLLAAPPVVATAIAAVGLAVLGLVDDIRPLPPLPRLVFQVAAVTLVVVAVPADWRIVEAVPAILERLAVALGLLWFVNLVNFMDGLDWMTVVELVPLTAALVVLTGLDAVPPAGGLVALALLGALLGFAPFNRPRARLFLGDVGSLPLGLVTGWLLLGLAGRGHLAAALLLPLYYLADATLTLMRRVVRRERFWEAHRTHFYQRATAGGLSVPEVIGRVAAVNLVLAGLAIGTVAVADVRLDIAALLLGAALVAALLADLSRTRRRAPAGGTPAGDRPTGGTSAGDAP</sequence>
<feature type="region of interest" description="Disordered" evidence="8">
    <location>
        <begin position="289"/>
        <end position="311"/>
    </location>
</feature>
<gene>
    <name evidence="10" type="primary">tagO</name>
    <name evidence="10" type="ORF">RHODGE_RHODGE_03190</name>
</gene>
<proteinExistence type="predicted"/>
<feature type="transmembrane region" description="Helical" evidence="9">
    <location>
        <begin position="86"/>
        <end position="104"/>
    </location>
</feature>
<comment type="cofactor">
    <cofactor evidence="7">
        <name>Mg(2+)</name>
        <dbReference type="ChEBI" id="CHEBI:18420"/>
    </cofactor>
</comment>
<feature type="transmembrane region" description="Helical" evidence="9">
    <location>
        <begin position="161"/>
        <end position="180"/>
    </location>
</feature>
<keyword evidence="4 9" id="KW-0812">Transmembrane</keyword>
<dbReference type="AlphaFoldDB" id="A0A447CWE9"/>
<dbReference type="Proteomes" id="UP000289200">
    <property type="component" value="Unassembled WGS sequence"/>
</dbReference>
<dbReference type="GO" id="GO:0071555">
    <property type="term" value="P:cell wall organization"/>
    <property type="evidence" value="ECO:0007669"/>
    <property type="project" value="TreeGrafter"/>
</dbReference>
<reference evidence="11" key="1">
    <citation type="submission" date="2018-10" db="EMBL/GenBank/DDBJ databases">
        <authorList>
            <person name="Peiro R."/>
            <person name="Begona"/>
            <person name="Cbmso G."/>
            <person name="Lopez M."/>
            <person name="Gonzalez S."/>
            <person name="Sacristan E."/>
            <person name="Castillo E."/>
        </authorList>
    </citation>
    <scope>NUCLEOTIDE SEQUENCE [LARGE SCALE GENOMIC DNA]</scope>
</reference>
<accession>A0A447CWE9</accession>
<keyword evidence="3 10" id="KW-0808">Transferase</keyword>
<keyword evidence="2" id="KW-1003">Cell membrane</keyword>
<comment type="subcellular location">
    <subcellularLocation>
        <location evidence="1">Cell membrane</location>
        <topology evidence="1">Multi-pass membrane protein</topology>
    </subcellularLocation>
</comment>
<name>A0A447CWE9_9BRAD</name>
<feature type="transmembrane region" description="Helical" evidence="9">
    <location>
        <begin position="266"/>
        <end position="283"/>
    </location>
</feature>
<evidence type="ECO:0000256" key="5">
    <source>
        <dbReference type="ARBA" id="ARBA00022989"/>
    </source>
</evidence>
<evidence type="ECO:0000256" key="6">
    <source>
        <dbReference type="ARBA" id="ARBA00023136"/>
    </source>
</evidence>
<evidence type="ECO:0000256" key="9">
    <source>
        <dbReference type="SAM" id="Phobius"/>
    </source>
</evidence>
<feature type="binding site" evidence="7">
    <location>
        <position position="104"/>
    </location>
    <ligand>
        <name>Mg(2+)</name>
        <dbReference type="ChEBI" id="CHEBI:18420"/>
    </ligand>
</feature>
<dbReference type="PANTHER" id="PTHR22926">
    <property type="entry name" value="PHOSPHO-N-ACETYLMURAMOYL-PENTAPEPTIDE-TRANSFERASE"/>
    <property type="match status" value="1"/>
</dbReference>
<keyword evidence="11" id="KW-1185">Reference proteome</keyword>
<evidence type="ECO:0000256" key="2">
    <source>
        <dbReference type="ARBA" id="ARBA00022475"/>
    </source>
</evidence>
<evidence type="ECO:0000313" key="11">
    <source>
        <dbReference type="Proteomes" id="UP000289200"/>
    </source>
</evidence>
<feature type="binding site" evidence="7">
    <location>
        <position position="165"/>
    </location>
    <ligand>
        <name>Mg(2+)</name>
        <dbReference type="ChEBI" id="CHEBI:18420"/>
    </ligand>
</feature>
<feature type="transmembrane region" description="Helical" evidence="9">
    <location>
        <begin position="59"/>
        <end position="80"/>
    </location>
</feature>
<evidence type="ECO:0000256" key="7">
    <source>
        <dbReference type="PIRSR" id="PIRSR600715-1"/>
    </source>
</evidence>
<evidence type="ECO:0000256" key="8">
    <source>
        <dbReference type="SAM" id="MobiDB-lite"/>
    </source>
</evidence>
<evidence type="ECO:0000313" key="10">
    <source>
        <dbReference type="EMBL" id="VCU09506.1"/>
    </source>
</evidence>